<comment type="caution">
    <text evidence="8">The sequence shown here is derived from an EMBL/GenBank/DDBJ whole genome shotgun (WGS) entry which is preliminary data.</text>
</comment>
<keyword evidence="2" id="KW-0678">Repressor</keyword>
<reference evidence="8" key="2">
    <citation type="submission" date="2021-01" db="EMBL/GenBank/DDBJ databases">
        <authorList>
            <person name="Hahn C.R."/>
            <person name="Youssef N.H."/>
            <person name="Elshahed M."/>
        </authorList>
    </citation>
    <scope>NUCLEOTIDE SEQUENCE</scope>
    <source>
        <strain evidence="8">Zod_Metabat.24</strain>
    </source>
</reference>
<evidence type="ECO:0000256" key="1">
    <source>
        <dbReference type="ARBA" id="ARBA00007957"/>
    </source>
</evidence>
<evidence type="ECO:0000256" key="2">
    <source>
        <dbReference type="ARBA" id="ARBA00022491"/>
    </source>
</evidence>
<evidence type="ECO:0000256" key="3">
    <source>
        <dbReference type="ARBA" id="ARBA00022833"/>
    </source>
</evidence>
<dbReference type="AlphaFoldDB" id="A0A9D8KJB7"/>
<dbReference type="Gene3D" id="3.30.1490.190">
    <property type="match status" value="1"/>
</dbReference>
<evidence type="ECO:0000313" key="9">
    <source>
        <dbReference type="Proteomes" id="UP000809273"/>
    </source>
</evidence>
<dbReference type="Pfam" id="PF01475">
    <property type="entry name" value="FUR"/>
    <property type="match status" value="1"/>
</dbReference>
<dbReference type="Gene3D" id="1.10.10.10">
    <property type="entry name" value="Winged helix-like DNA-binding domain superfamily/Winged helix DNA-binding domain"/>
    <property type="match status" value="1"/>
</dbReference>
<keyword evidence="3 7" id="KW-0862">Zinc</keyword>
<dbReference type="SUPFAM" id="SSF46785">
    <property type="entry name" value="Winged helix' DNA-binding domain"/>
    <property type="match status" value="1"/>
</dbReference>
<dbReference type="GO" id="GO:0000976">
    <property type="term" value="F:transcription cis-regulatory region binding"/>
    <property type="evidence" value="ECO:0007669"/>
    <property type="project" value="TreeGrafter"/>
</dbReference>
<feature type="binding site" evidence="7">
    <location>
        <position position="142"/>
    </location>
    <ligand>
        <name>Zn(2+)</name>
        <dbReference type="ChEBI" id="CHEBI:29105"/>
    </ligand>
</feature>
<evidence type="ECO:0000313" key="8">
    <source>
        <dbReference type="EMBL" id="MBN1574769.1"/>
    </source>
</evidence>
<dbReference type="InterPro" id="IPR002481">
    <property type="entry name" value="FUR"/>
</dbReference>
<dbReference type="GO" id="GO:1900376">
    <property type="term" value="P:regulation of secondary metabolite biosynthetic process"/>
    <property type="evidence" value="ECO:0007669"/>
    <property type="project" value="TreeGrafter"/>
</dbReference>
<dbReference type="GO" id="GO:0008270">
    <property type="term" value="F:zinc ion binding"/>
    <property type="evidence" value="ECO:0007669"/>
    <property type="project" value="TreeGrafter"/>
</dbReference>
<feature type="binding site" evidence="7">
    <location>
        <position position="145"/>
    </location>
    <ligand>
        <name>Zn(2+)</name>
        <dbReference type="ChEBI" id="CHEBI:29105"/>
    </ligand>
</feature>
<keyword evidence="4" id="KW-0805">Transcription regulation</keyword>
<evidence type="ECO:0000256" key="6">
    <source>
        <dbReference type="ARBA" id="ARBA00023163"/>
    </source>
</evidence>
<dbReference type="InterPro" id="IPR036388">
    <property type="entry name" value="WH-like_DNA-bd_sf"/>
</dbReference>
<proteinExistence type="inferred from homology"/>
<comment type="cofactor">
    <cofactor evidence="7">
        <name>Zn(2+)</name>
        <dbReference type="ChEBI" id="CHEBI:29105"/>
    </cofactor>
    <text evidence="7">Binds 1 zinc ion per subunit.</text>
</comment>
<sequence>MEDSSEKISQKLDDFKKTITQAGFKLTPQRIEIFKEVIKSKDHPDAMTVYKKVSVKMPNISLDSVYRSLWLFIDLGLITTFGNSCDRLRFDRNMDPHHHFICRNCGTILDFDNDDFSHLEIPENVESMGSVENIHVEMRGVCSLCLQKRQSEKNKNKKGG</sequence>
<dbReference type="Proteomes" id="UP000809273">
    <property type="component" value="Unassembled WGS sequence"/>
</dbReference>
<accession>A0A9D8KJB7</accession>
<organism evidence="8 9">
    <name type="scientific">Candidatus Zymogenus saltonus</name>
    <dbReference type="NCBI Taxonomy" id="2844893"/>
    <lineage>
        <taxon>Bacteria</taxon>
        <taxon>Deltaproteobacteria</taxon>
        <taxon>Candidatus Zymogenia</taxon>
        <taxon>Candidatus Zymogeniales</taxon>
        <taxon>Candidatus Zymogenaceae</taxon>
        <taxon>Candidatus Zymogenus</taxon>
    </lineage>
</organism>
<evidence type="ECO:0000256" key="5">
    <source>
        <dbReference type="ARBA" id="ARBA00023125"/>
    </source>
</evidence>
<dbReference type="GO" id="GO:0003700">
    <property type="term" value="F:DNA-binding transcription factor activity"/>
    <property type="evidence" value="ECO:0007669"/>
    <property type="project" value="InterPro"/>
</dbReference>
<feature type="binding site" evidence="7">
    <location>
        <position position="105"/>
    </location>
    <ligand>
        <name>Zn(2+)</name>
        <dbReference type="ChEBI" id="CHEBI:29105"/>
    </ligand>
</feature>
<feature type="binding site" evidence="7">
    <location>
        <position position="102"/>
    </location>
    <ligand>
        <name>Zn(2+)</name>
        <dbReference type="ChEBI" id="CHEBI:29105"/>
    </ligand>
</feature>
<evidence type="ECO:0000256" key="4">
    <source>
        <dbReference type="ARBA" id="ARBA00023015"/>
    </source>
</evidence>
<keyword evidence="6" id="KW-0804">Transcription</keyword>
<dbReference type="CDD" id="cd07153">
    <property type="entry name" value="Fur_like"/>
    <property type="match status" value="1"/>
</dbReference>
<keyword evidence="7" id="KW-0479">Metal-binding</keyword>
<comment type="similarity">
    <text evidence="1">Belongs to the Fur family.</text>
</comment>
<keyword evidence="5" id="KW-0238">DNA-binding</keyword>
<dbReference type="EMBL" id="JAFGIX010000088">
    <property type="protein sequence ID" value="MBN1574769.1"/>
    <property type="molecule type" value="Genomic_DNA"/>
</dbReference>
<dbReference type="PANTHER" id="PTHR33202">
    <property type="entry name" value="ZINC UPTAKE REGULATION PROTEIN"/>
    <property type="match status" value="1"/>
</dbReference>
<dbReference type="PANTHER" id="PTHR33202:SF7">
    <property type="entry name" value="FERRIC UPTAKE REGULATION PROTEIN"/>
    <property type="match status" value="1"/>
</dbReference>
<reference evidence="8" key="1">
    <citation type="journal article" date="2021" name="Environ. Microbiol.">
        <title>Genomic characterization of three novel Desulfobacterota classes expand the metabolic and phylogenetic diversity of the phylum.</title>
        <authorList>
            <person name="Murphy C.L."/>
            <person name="Biggerstaff J."/>
            <person name="Eichhorn A."/>
            <person name="Ewing E."/>
            <person name="Shahan R."/>
            <person name="Soriano D."/>
            <person name="Stewart S."/>
            <person name="VanMol K."/>
            <person name="Walker R."/>
            <person name="Walters P."/>
            <person name="Elshahed M.S."/>
            <person name="Youssef N.H."/>
        </authorList>
    </citation>
    <scope>NUCLEOTIDE SEQUENCE</scope>
    <source>
        <strain evidence="8">Zod_Metabat.24</strain>
    </source>
</reference>
<name>A0A9D8KJB7_9DELT</name>
<protein>
    <submittedName>
        <fullName evidence="8">Transcriptional repressor</fullName>
    </submittedName>
</protein>
<dbReference type="GO" id="GO:0045892">
    <property type="term" value="P:negative regulation of DNA-templated transcription"/>
    <property type="evidence" value="ECO:0007669"/>
    <property type="project" value="TreeGrafter"/>
</dbReference>
<dbReference type="InterPro" id="IPR036390">
    <property type="entry name" value="WH_DNA-bd_sf"/>
</dbReference>
<dbReference type="InterPro" id="IPR043135">
    <property type="entry name" value="Fur_C"/>
</dbReference>
<evidence type="ECO:0000256" key="7">
    <source>
        <dbReference type="PIRSR" id="PIRSR602481-1"/>
    </source>
</evidence>
<gene>
    <name evidence="8" type="ORF">JW984_16355</name>
</gene>